<evidence type="ECO:0000256" key="1">
    <source>
        <dbReference type="ARBA" id="ARBA00008482"/>
    </source>
</evidence>
<organism evidence="6">
    <name type="scientific">Melampsora larici-populina (strain 98AG31 / pathotype 3-4-7)</name>
    <name type="common">Poplar leaf rust fungus</name>
    <dbReference type="NCBI Taxonomy" id="747676"/>
    <lineage>
        <taxon>Eukaryota</taxon>
        <taxon>Fungi</taxon>
        <taxon>Dikarya</taxon>
        <taxon>Basidiomycota</taxon>
        <taxon>Pucciniomycotina</taxon>
        <taxon>Pucciniomycetes</taxon>
        <taxon>Pucciniales</taxon>
        <taxon>Melampsoraceae</taxon>
        <taxon>Melampsora</taxon>
    </lineage>
</organism>
<dbReference type="PANTHER" id="PTHR15350">
    <property type="entry name" value="COP9 SIGNALOSOME COMPLEX SUBUNIT 7/DENDRITIC CELL PROTEIN GA17"/>
    <property type="match status" value="1"/>
</dbReference>
<feature type="region of interest" description="Disordered" evidence="3">
    <location>
        <begin position="284"/>
        <end position="330"/>
    </location>
</feature>
<dbReference type="Pfam" id="PF01399">
    <property type="entry name" value="PCI"/>
    <property type="match status" value="1"/>
</dbReference>
<evidence type="ECO:0000256" key="2">
    <source>
        <dbReference type="ARBA" id="ARBA00022790"/>
    </source>
</evidence>
<evidence type="ECO:0000313" key="5">
    <source>
        <dbReference type="EMBL" id="EGG01426.1"/>
    </source>
</evidence>
<feature type="region of interest" description="Disordered" evidence="3">
    <location>
        <begin position="23"/>
        <end position="43"/>
    </location>
</feature>
<evidence type="ECO:0000313" key="6">
    <source>
        <dbReference type="Proteomes" id="UP000001072"/>
    </source>
</evidence>
<dbReference type="VEuPathDB" id="FungiDB:MELLADRAFT_92176"/>
<dbReference type="AlphaFoldDB" id="F4S1S4"/>
<feature type="compositionally biased region" description="Basic and acidic residues" evidence="3">
    <location>
        <begin position="297"/>
        <end position="309"/>
    </location>
</feature>
<protein>
    <recommendedName>
        <fullName evidence="4">PCI domain-containing protein</fullName>
    </recommendedName>
</protein>
<accession>F4S1S4</accession>
<feature type="compositionally biased region" description="Polar residues" evidence="3">
    <location>
        <begin position="24"/>
        <end position="39"/>
    </location>
</feature>
<dbReference type="InParanoid" id="F4S1S4"/>
<dbReference type="STRING" id="747676.F4S1S4"/>
<proteinExistence type="inferred from homology"/>
<dbReference type="EMBL" id="GL883138">
    <property type="protein sequence ID" value="EGG01426.1"/>
    <property type="molecule type" value="Genomic_DNA"/>
</dbReference>
<dbReference type="GeneID" id="18936152"/>
<dbReference type="KEGG" id="mlr:MELLADRAFT_92176"/>
<comment type="similarity">
    <text evidence="1">Belongs to the CSN7/EIF3M family. CSN7 subfamily.</text>
</comment>
<keyword evidence="6" id="KW-1185">Reference proteome</keyword>
<dbReference type="PANTHER" id="PTHR15350:SF5">
    <property type="entry name" value="COP9 SIGNALOSOME COMPLEX SUBUNIT 7"/>
    <property type="match status" value="1"/>
</dbReference>
<dbReference type="HOGENOM" id="CLU_054426_0_1_1"/>
<dbReference type="Proteomes" id="UP000001072">
    <property type="component" value="Unassembled WGS sequence"/>
</dbReference>
<dbReference type="eggNOG" id="KOG3250">
    <property type="taxonomic scope" value="Eukaryota"/>
</dbReference>
<dbReference type="Pfam" id="PF22061">
    <property type="entry name" value="CSN7_HB_subdom"/>
    <property type="match status" value="1"/>
</dbReference>
<dbReference type="OrthoDB" id="10265275at2759"/>
<name>F4S1S4_MELLP</name>
<gene>
    <name evidence="5" type="ORF">MELLADRAFT_92176</name>
</gene>
<sequence length="330" mass="37017">MTEIYEYVLDDLDDVKLNLDDPAPSTTNAAIPPQSNSSKSRNRIHSNKINTKLEYHLVIAKTVKGASAVKLISDALSSNRVYAFGELLCFRGISELATHPTHSSYYRLLEIFAFGTWKDYRDNAATLPELNPAQATKLKQLSIISKASQSRVIPYADLLGTLEIQTVQELEELIIDAIYSNILEAKLDQKFSQVEMESCIGRDVRLVTSTETNGREIEMDGSIDSNPPEGSVLELRSKLQMWTDSVGGVLNQLDQYINTIREKDTKTADSEAQQAELVRKVLQSLPNQLPKDRKGKQREPHFSQLRTEEQMVLDEGDSTAGSKNRKRTRA</sequence>
<dbReference type="RefSeq" id="XP_007415276.1">
    <property type="nucleotide sequence ID" value="XM_007415214.1"/>
</dbReference>
<feature type="domain" description="PCI" evidence="4">
    <location>
        <begin position="33"/>
        <end position="201"/>
    </location>
</feature>
<dbReference type="InterPro" id="IPR000717">
    <property type="entry name" value="PCI_dom"/>
</dbReference>
<dbReference type="InterPro" id="IPR045237">
    <property type="entry name" value="COPS7/eIF3m"/>
</dbReference>
<dbReference type="GO" id="GO:0008180">
    <property type="term" value="C:COP9 signalosome"/>
    <property type="evidence" value="ECO:0007669"/>
    <property type="project" value="UniProtKB-KW"/>
</dbReference>
<dbReference type="PROSITE" id="PS50250">
    <property type="entry name" value="PCI"/>
    <property type="match status" value="1"/>
</dbReference>
<evidence type="ECO:0000259" key="4">
    <source>
        <dbReference type="PROSITE" id="PS50250"/>
    </source>
</evidence>
<keyword evidence="2" id="KW-0736">Signalosome</keyword>
<reference evidence="6" key="1">
    <citation type="journal article" date="2011" name="Proc. Natl. Acad. Sci. U.S.A.">
        <title>Obligate biotrophy features unraveled by the genomic analysis of rust fungi.</title>
        <authorList>
            <person name="Duplessis S."/>
            <person name="Cuomo C.A."/>
            <person name="Lin Y.-C."/>
            <person name="Aerts A."/>
            <person name="Tisserant E."/>
            <person name="Veneault-Fourrey C."/>
            <person name="Joly D.L."/>
            <person name="Hacquard S."/>
            <person name="Amselem J."/>
            <person name="Cantarel B.L."/>
            <person name="Chiu R."/>
            <person name="Coutinho P.M."/>
            <person name="Feau N."/>
            <person name="Field M."/>
            <person name="Frey P."/>
            <person name="Gelhaye E."/>
            <person name="Goldberg J."/>
            <person name="Grabherr M.G."/>
            <person name="Kodira C.D."/>
            <person name="Kohler A."/>
            <person name="Kuees U."/>
            <person name="Lindquist E.A."/>
            <person name="Lucas S.M."/>
            <person name="Mago R."/>
            <person name="Mauceli E."/>
            <person name="Morin E."/>
            <person name="Murat C."/>
            <person name="Pangilinan J.L."/>
            <person name="Park R."/>
            <person name="Pearson M."/>
            <person name="Quesneville H."/>
            <person name="Rouhier N."/>
            <person name="Sakthikumar S."/>
            <person name="Salamov A.A."/>
            <person name="Schmutz J."/>
            <person name="Selles B."/>
            <person name="Shapiro H."/>
            <person name="Tanguay P."/>
            <person name="Tuskan G.A."/>
            <person name="Henrissat B."/>
            <person name="Van de Peer Y."/>
            <person name="Rouze P."/>
            <person name="Ellis J.G."/>
            <person name="Dodds P.N."/>
            <person name="Schein J.E."/>
            <person name="Zhong S."/>
            <person name="Hamelin R.C."/>
            <person name="Grigoriev I.V."/>
            <person name="Szabo L.J."/>
            <person name="Martin F."/>
        </authorList>
    </citation>
    <scope>NUCLEOTIDE SEQUENCE [LARGE SCALE GENOMIC DNA]</scope>
    <source>
        <strain evidence="6">98AG31 / pathotype 3-4-7</strain>
    </source>
</reference>
<evidence type="ECO:0000256" key="3">
    <source>
        <dbReference type="SAM" id="MobiDB-lite"/>
    </source>
</evidence>